<keyword evidence="3" id="KW-0479">Metal-binding</keyword>
<dbReference type="PROSITE" id="PS00028">
    <property type="entry name" value="ZINC_FINGER_C2H2_1"/>
    <property type="match status" value="6"/>
</dbReference>
<dbReference type="GO" id="GO:0000981">
    <property type="term" value="F:DNA-binding transcription factor activity, RNA polymerase II-specific"/>
    <property type="evidence" value="ECO:0007669"/>
    <property type="project" value="TreeGrafter"/>
</dbReference>
<comment type="caution">
    <text evidence="17">The sequence shown here is derived from an EMBL/GenBank/DDBJ whole genome shotgun (WGS) entry which is preliminary data.</text>
</comment>
<feature type="domain" description="C2H2-type" evidence="15">
    <location>
        <begin position="487"/>
        <end position="514"/>
    </location>
</feature>
<protein>
    <submittedName>
        <fullName evidence="17">Uncharacterized protein</fullName>
    </submittedName>
</protein>
<reference evidence="17 18" key="1">
    <citation type="submission" date="2023-03" db="EMBL/GenBank/DDBJ databases">
        <title>High-quality genome of Scylla paramamosain provides insights in environmental adaptation.</title>
        <authorList>
            <person name="Zhang L."/>
        </authorList>
    </citation>
    <scope>NUCLEOTIDE SEQUENCE [LARGE SCALE GENOMIC DNA]</scope>
    <source>
        <strain evidence="17">LZ_2023a</strain>
        <tissue evidence="17">Muscle</tissue>
    </source>
</reference>
<name>A0AAW0T7T0_SCYPA</name>
<evidence type="ECO:0000256" key="3">
    <source>
        <dbReference type="ARBA" id="ARBA00022723"/>
    </source>
</evidence>
<keyword evidence="4" id="KW-0677">Repeat</keyword>
<keyword evidence="8 13" id="KW-0238">DNA-binding</keyword>
<evidence type="ECO:0000256" key="4">
    <source>
        <dbReference type="ARBA" id="ARBA00022737"/>
    </source>
</evidence>
<dbReference type="Gene3D" id="6.20.210.20">
    <property type="entry name" value="THAP domain"/>
    <property type="match status" value="1"/>
</dbReference>
<feature type="compositionally biased region" description="Polar residues" evidence="14">
    <location>
        <begin position="232"/>
        <end position="256"/>
    </location>
</feature>
<dbReference type="SMART" id="SM00355">
    <property type="entry name" value="ZnF_C2H2"/>
    <property type="match status" value="9"/>
</dbReference>
<evidence type="ECO:0000256" key="2">
    <source>
        <dbReference type="ARBA" id="ARBA00006991"/>
    </source>
</evidence>
<keyword evidence="9" id="KW-0804">Transcription</keyword>
<comment type="subcellular location">
    <subcellularLocation>
        <location evidence="1">Nucleus</location>
    </subcellularLocation>
</comment>
<keyword evidence="10" id="KW-0539">Nucleus</keyword>
<evidence type="ECO:0000256" key="6">
    <source>
        <dbReference type="ARBA" id="ARBA00022833"/>
    </source>
</evidence>
<feature type="domain" description="C2H2-type" evidence="15">
    <location>
        <begin position="348"/>
        <end position="375"/>
    </location>
</feature>
<evidence type="ECO:0000313" key="18">
    <source>
        <dbReference type="Proteomes" id="UP001487740"/>
    </source>
</evidence>
<keyword evidence="7" id="KW-0805">Transcription regulation</keyword>
<dbReference type="GO" id="GO:0000978">
    <property type="term" value="F:RNA polymerase II cis-regulatory region sequence-specific DNA binding"/>
    <property type="evidence" value="ECO:0007669"/>
    <property type="project" value="TreeGrafter"/>
</dbReference>
<dbReference type="InterPro" id="IPR013087">
    <property type="entry name" value="Znf_C2H2_type"/>
</dbReference>
<feature type="domain" description="C2H2-type" evidence="15">
    <location>
        <begin position="396"/>
        <end position="423"/>
    </location>
</feature>
<dbReference type="SUPFAM" id="SSF57667">
    <property type="entry name" value="beta-beta-alpha zinc fingers"/>
    <property type="match status" value="3"/>
</dbReference>
<proteinExistence type="inferred from homology"/>
<dbReference type="InterPro" id="IPR038441">
    <property type="entry name" value="THAP_Znf_sf"/>
</dbReference>
<dbReference type="InterPro" id="IPR006612">
    <property type="entry name" value="THAP_Znf"/>
</dbReference>
<sequence>MGRSAHCSKCCICGKKKSTHPGTKLHLFPKDPRRRMQWLRALNITHKNESQAVCTDHFDSKWHASKGRLLNNAVPNSVGGCDEQDADTYQDWQEDIDAPKMGNTEVISEVLPFSHKYDASFGEINSTQDIAESFIRIPSPMEGTMYDITRGRGYSNMDHQEPHTTASSVPASSLKENFLPCEDLGAGNHGNDPEDTEYSSDDDFAFWQKMKRRAKQRNKKSLRKKLFHKYSSDQNNSRNSPMNSQRYMDQQSSPTKEGNETSDKLSSVVKGSENEDDWITDDEVDDEDHENIDLAFKREWEEKRLPPNSKEKNFVCEICGKAYSKPSFLRAHIVRDHKEHEGAKRYPYFCQHCRKVYVREKDLLKHQQQFSGPCEICGMVLGCSDLFWAHRRDHDSVCKVCNKEFTKMSSLYIHMKIEHSKNPLSCSICDKRFHCESLLKKHIVKVHDNAAVQQTITKCDKCDFSAKTQRALKIHQGLVHHSKLGLFTCKKCKKTFSTKLTYKNHVATHRKKSIICPLCSEKFTSEHELQTHRISVHEVTYNVGSEKETLPSHLNSSHLSQYACALCNITLGSNEDLSQHMHRYHDMDINSPREIRLEIERVHLSEIDKNANGVWAVGSEETHPQELDKPTMRDLSTHFGSSIDKSALLVPATAMPPNVNVVEVNGVQYHVVRENQQH</sequence>
<organism evidence="17 18">
    <name type="scientific">Scylla paramamosain</name>
    <name type="common">Mud crab</name>
    <dbReference type="NCBI Taxonomy" id="85552"/>
    <lineage>
        <taxon>Eukaryota</taxon>
        <taxon>Metazoa</taxon>
        <taxon>Ecdysozoa</taxon>
        <taxon>Arthropoda</taxon>
        <taxon>Crustacea</taxon>
        <taxon>Multicrustacea</taxon>
        <taxon>Malacostraca</taxon>
        <taxon>Eumalacostraca</taxon>
        <taxon>Eucarida</taxon>
        <taxon>Decapoda</taxon>
        <taxon>Pleocyemata</taxon>
        <taxon>Brachyura</taxon>
        <taxon>Eubrachyura</taxon>
        <taxon>Portunoidea</taxon>
        <taxon>Portunidae</taxon>
        <taxon>Portuninae</taxon>
        <taxon>Scylla</taxon>
    </lineage>
</organism>
<evidence type="ECO:0000256" key="1">
    <source>
        <dbReference type="ARBA" id="ARBA00004123"/>
    </source>
</evidence>
<dbReference type="Pfam" id="PF00096">
    <property type="entry name" value="zf-C2H2"/>
    <property type="match status" value="3"/>
</dbReference>
<evidence type="ECO:0000256" key="9">
    <source>
        <dbReference type="ARBA" id="ARBA00023163"/>
    </source>
</evidence>
<feature type="domain" description="THAP-type" evidence="16">
    <location>
        <begin position="1"/>
        <end position="78"/>
    </location>
</feature>
<feature type="domain" description="C2H2-type" evidence="15">
    <location>
        <begin position="514"/>
        <end position="537"/>
    </location>
</feature>
<gene>
    <name evidence="17" type="ORF">O3P69_011653</name>
</gene>
<feature type="compositionally biased region" description="Basic residues" evidence="14">
    <location>
        <begin position="216"/>
        <end position="228"/>
    </location>
</feature>
<evidence type="ECO:0000259" key="15">
    <source>
        <dbReference type="PROSITE" id="PS50157"/>
    </source>
</evidence>
<dbReference type="AlphaFoldDB" id="A0AAW0T7T0"/>
<evidence type="ECO:0000256" key="12">
    <source>
        <dbReference type="PROSITE-ProRule" id="PRU00042"/>
    </source>
</evidence>
<keyword evidence="6" id="KW-0862">Zinc</keyword>
<feature type="compositionally biased region" description="Polar residues" evidence="14">
    <location>
        <begin position="163"/>
        <end position="175"/>
    </location>
</feature>
<feature type="domain" description="C2H2-type" evidence="15">
    <location>
        <begin position="314"/>
        <end position="345"/>
    </location>
</feature>
<dbReference type="PANTHER" id="PTHR24388:SF96">
    <property type="entry name" value="GENE, 32687-RELATED"/>
    <property type="match status" value="1"/>
</dbReference>
<keyword evidence="18" id="KW-1185">Reference proteome</keyword>
<dbReference type="PANTHER" id="PTHR24388">
    <property type="entry name" value="ZINC FINGER PROTEIN"/>
    <property type="match status" value="1"/>
</dbReference>
<evidence type="ECO:0000256" key="5">
    <source>
        <dbReference type="ARBA" id="ARBA00022771"/>
    </source>
</evidence>
<accession>A0AAW0T7T0</accession>
<dbReference type="SMART" id="SM00692">
    <property type="entry name" value="DM3"/>
    <property type="match status" value="1"/>
</dbReference>
<evidence type="ECO:0000313" key="17">
    <source>
        <dbReference type="EMBL" id="KAK8383319.1"/>
    </source>
</evidence>
<dbReference type="EMBL" id="JARAKH010000038">
    <property type="protein sequence ID" value="KAK8383319.1"/>
    <property type="molecule type" value="Genomic_DNA"/>
</dbReference>
<feature type="region of interest" description="Disordered" evidence="14">
    <location>
        <begin position="149"/>
        <end position="199"/>
    </location>
</feature>
<evidence type="ECO:0000256" key="8">
    <source>
        <dbReference type="ARBA" id="ARBA00023125"/>
    </source>
</evidence>
<dbReference type="InterPro" id="IPR050527">
    <property type="entry name" value="Snail/Krueppel_Znf"/>
</dbReference>
<dbReference type="Proteomes" id="UP001487740">
    <property type="component" value="Unassembled WGS sequence"/>
</dbReference>
<evidence type="ECO:0000256" key="7">
    <source>
        <dbReference type="ARBA" id="ARBA00023015"/>
    </source>
</evidence>
<evidence type="ECO:0000256" key="14">
    <source>
        <dbReference type="SAM" id="MobiDB-lite"/>
    </source>
</evidence>
<evidence type="ECO:0000256" key="13">
    <source>
        <dbReference type="PROSITE-ProRule" id="PRU00309"/>
    </source>
</evidence>
<dbReference type="PROSITE" id="PS50157">
    <property type="entry name" value="ZINC_FINGER_C2H2_2"/>
    <property type="match status" value="6"/>
</dbReference>
<dbReference type="InterPro" id="IPR036236">
    <property type="entry name" value="Znf_C2H2_sf"/>
</dbReference>
<dbReference type="GO" id="GO:0008270">
    <property type="term" value="F:zinc ion binding"/>
    <property type="evidence" value="ECO:0007669"/>
    <property type="project" value="UniProtKB-KW"/>
</dbReference>
<keyword evidence="5 12" id="KW-0863">Zinc-finger</keyword>
<feature type="domain" description="C2H2-type" evidence="15">
    <location>
        <begin position="424"/>
        <end position="452"/>
    </location>
</feature>
<dbReference type="GO" id="GO:0005634">
    <property type="term" value="C:nucleus"/>
    <property type="evidence" value="ECO:0007669"/>
    <property type="project" value="UniProtKB-SubCell"/>
</dbReference>
<comment type="similarity">
    <text evidence="2">Belongs to the krueppel C2H2-type zinc-finger protein family.</text>
</comment>
<dbReference type="SMART" id="SM00980">
    <property type="entry name" value="THAP"/>
    <property type="match status" value="1"/>
</dbReference>
<evidence type="ECO:0000259" key="16">
    <source>
        <dbReference type="PROSITE" id="PS50950"/>
    </source>
</evidence>
<dbReference type="PROSITE" id="PS50950">
    <property type="entry name" value="ZF_THAP"/>
    <property type="match status" value="1"/>
</dbReference>
<dbReference type="SUPFAM" id="SSF57716">
    <property type="entry name" value="Glucocorticoid receptor-like (DNA-binding domain)"/>
    <property type="match status" value="1"/>
</dbReference>
<dbReference type="Pfam" id="PF05485">
    <property type="entry name" value="THAP"/>
    <property type="match status" value="1"/>
</dbReference>
<comment type="similarity">
    <text evidence="11">Belongs to the snail C2H2-type zinc-finger protein family.</text>
</comment>
<feature type="region of interest" description="Disordered" evidence="14">
    <location>
        <begin position="216"/>
        <end position="281"/>
    </location>
</feature>
<evidence type="ECO:0000256" key="11">
    <source>
        <dbReference type="ARBA" id="ARBA00037948"/>
    </source>
</evidence>
<evidence type="ECO:0000256" key="10">
    <source>
        <dbReference type="ARBA" id="ARBA00023242"/>
    </source>
</evidence>
<dbReference type="Gene3D" id="3.30.160.60">
    <property type="entry name" value="Classic Zinc Finger"/>
    <property type="match status" value="4"/>
</dbReference>